<evidence type="ECO:0000256" key="4">
    <source>
        <dbReference type="SAM" id="SignalP"/>
    </source>
</evidence>
<proteinExistence type="predicted"/>
<evidence type="ECO:0000256" key="3">
    <source>
        <dbReference type="SAM" id="MobiDB-lite"/>
    </source>
</evidence>
<evidence type="ECO:0000313" key="6">
    <source>
        <dbReference type="Proteomes" id="UP001320876"/>
    </source>
</evidence>
<feature type="chain" id="PRO_5045839615" description="NHL repeat-containing protein" evidence="4">
    <location>
        <begin position="20"/>
        <end position="436"/>
    </location>
</feature>
<dbReference type="RefSeq" id="WP_264489286.1">
    <property type="nucleotide sequence ID" value="NZ_JAPDDT010000012.1"/>
</dbReference>
<accession>A0ABT3GNS5</accession>
<evidence type="ECO:0008006" key="7">
    <source>
        <dbReference type="Google" id="ProtNLM"/>
    </source>
</evidence>
<keyword evidence="1" id="KW-0677">Repeat</keyword>
<feature type="signal peptide" evidence="4">
    <location>
        <begin position="1"/>
        <end position="19"/>
    </location>
</feature>
<dbReference type="PANTHER" id="PTHR13833">
    <property type="match status" value="1"/>
</dbReference>
<sequence length="436" mass="45510">MKWLSYITLLLATCPLAFGVDPVSPVSGVNGEAGHRDGMGGQSLFNDPLGMARDAAGNLFVCDGRNHVIRKISAAGVVTTLAGAAGEPGAVDGVGSAARFRFPTDIALSTTSGTLYVTDSGNHCIRKITPDGTVTTMAGDLGDADDITLNYGTTAYTTVPVSIDGKGKNARFNSPGGIAYSPAGYLYVSDTGNQVIRRIDGSANVVTIAGSPGAWGKTDGSGSAARFCSPQGLCVGADGSIYIADTLNHSIRRMTSAGVVTTFSGNSSESGTAMGPRLEARYGEPTDITPHPDGGFIICDSLRNSLFRLDATGVVSRFAGNDQIESPPAPNELSGPTSAVSDPQGNVYVADTFNQEVRLILAKFDIFISMNGPTREITLTWDSLPGRDYELQTLGAQGWESGPHAPVRAIGELTFIKFFVPAHQANGIYRIVLLGF</sequence>
<dbReference type="SUPFAM" id="SSF63829">
    <property type="entry name" value="Calcium-dependent phosphotriesterase"/>
    <property type="match status" value="1"/>
</dbReference>
<evidence type="ECO:0000256" key="1">
    <source>
        <dbReference type="ARBA" id="ARBA00022737"/>
    </source>
</evidence>
<keyword evidence="6" id="KW-1185">Reference proteome</keyword>
<protein>
    <recommendedName>
        <fullName evidence="7">NHL repeat-containing protein</fullName>
    </recommendedName>
</protein>
<dbReference type="Gene3D" id="2.120.10.30">
    <property type="entry name" value="TolB, C-terminal domain"/>
    <property type="match status" value="3"/>
</dbReference>
<evidence type="ECO:0000256" key="2">
    <source>
        <dbReference type="PROSITE-ProRule" id="PRU00504"/>
    </source>
</evidence>
<organism evidence="5 6">
    <name type="scientific">Luteolibacter arcticus</name>
    <dbReference type="NCBI Taxonomy" id="1581411"/>
    <lineage>
        <taxon>Bacteria</taxon>
        <taxon>Pseudomonadati</taxon>
        <taxon>Verrucomicrobiota</taxon>
        <taxon>Verrucomicrobiia</taxon>
        <taxon>Verrucomicrobiales</taxon>
        <taxon>Verrucomicrobiaceae</taxon>
        <taxon>Luteolibacter</taxon>
    </lineage>
</organism>
<keyword evidence="4" id="KW-0732">Signal</keyword>
<feature type="repeat" description="NHL" evidence="2">
    <location>
        <begin position="91"/>
        <end position="131"/>
    </location>
</feature>
<gene>
    <name evidence="5" type="ORF">OKA05_21650</name>
</gene>
<name>A0ABT3GNS5_9BACT</name>
<dbReference type="Pfam" id="PF01436">
    <property type="entry name" value="NHL"/>
    <property type="match status" value="2"/>
</dbReference>
<dbReference type="EMBL" id="JAPDDT010000012">
    <property type="protein sequence ID" value="MCW1925180.1"/>
    <property type="molecule type" value="Genomic_DNA"/>
</dbReference>
<evidence type="ECO:0000313" key="5">
    <source>
        <dbReference type="EMBL" id="MCW1925180.1"/>
    </source>
</evidence>
<comment type="caution">
    <text evidence="5">The sequence shown here is derived from an EMBL/GenBank/DDBJ whole genome shotgun (WGS) entry which is preliminary data.</text>
</comment>
<feature type="region of interest" description="Disordered" evidence="3">
    <location>
        <begin position="320"/>
        <end position="340"/>
    </location>
</feature>
<reference evidence="5 6" key="1">
    <citation type="submission" date="2022-10" db="EMBL/GenBank/DDBJ databases">
        <title>Luteolibacter arcticus strain CCTCC AB 2014275, whole genome shotgun sequencing project.</title>
        <authorList>
            <person name="Zhao G."/>
            <person name="Shen L."/>
        </authorList>
    </citation>
    <scope>NUCLEOTIDE SEQUENCE [LARGE SCALE GENOMIC DNA]</scope>
    <source>
        <strain evidence="5 6">CCTCC AB 2014275</strain>
    </source>
</reference>
<dbReference type="PANTHER" id="PTHR13833:SF71">
    <property type="entry name" value="NHL DOMAIN-CONTAINING PROTEIN"/>
    <property type="match status" value="1"/>
</dbReference>
<dbReference type="PROSITE" id="PS51125">
    <property type="entry name" value="NHL"/>
    <property type="match status" value="1"/>
</dbReference>
<dbReference type="Proteomes" id="UP001320876">
    <property type="component" value="Unassembled WGS sequence"/>
</dbReference>
<dbReference type="InterPro" id="IPR001258">
    <property type="entry name" value="NHL_repeat"/>
</dbReference>
<dbReference type="InterPro" id="IPR011042">
    <property type="entry name" value="6-blade_b-propeller_TolB-like"/>
</dbReference>